<comment type="caution">
    <text evidence="2">The sequence shown here is derived from an EMBL/GenBank/DDBJ whole genome shotgun (WGS) entry which is preliminary data.</text>
</comment>
<reference evidence="2 3" key="1">
    <citation type="journal article" date="2016" name="Nat. Commun.">
        <title>Thousands of microbial genomes shed light on interconnected biogeochemical processes in an aquifer system.</title>
        <authorList>
            <person name="Anantharaman K."/>
            <person name="Brown C.T."/>
            <person name="Hug L.A."/>
            <person name="Sharon I."/>
            <person name="Castelle C.J."/>
            <person name="Probst A.J."/>
            <person name="Thomas B.C."/>
            <person name="Singh A."/>
            <person name="Wilkins M.J."/>
            <person name="Karaoz U."/>
            <person name="Brodie E.L."/>
            <person name="Williams K.H."/>
            <person name="Hubbard S.S."/>
            <person name="Banfield J.F."/>
        </authorList>
    </citation>
    <scope>NUCLEOTIDE SEQUENCE [LARGE SCALE GENOMIC DNA]</scope>
</reference>
<dbReference type="STRING" id="1802519.A2961_00285"/>
<dbReference type="Proteomes" id="UP000177082">
    <property type="component" value="Unassembled WGS sequence"/>
</dbReference>
<protein>
    <recommendedName>
        <fullName evidence="1">Polymerase beta nucleotidyltransferase domain-containing protein</fullName>
    </recommendedName>
</protein>
<proteinExistence type="predicted"/>
<evidence type="ECO:0000259" key="1">
    <source>
        <dbReference type="Pfam" id="PF18765"/>
    </source>
</evidence>
<dbReference type="InterPro" id="IPR052930">
    <property type="entry name" value="TA_antitoxin_MntA"/>
</dbReference>
<evidence type="ECO:0000313" key="2">
    <source>
        <dbReference type="EMBL" id="OGM64315.1"/>
    </source>
</evidence>
<dbReference type="Pfam" id="PF18765">
    <property type="entry name" value="Polbeta"/>
    <property type="match status" value="1"/>
</dbReference>
<name>A0A1F8BLU1_9BACT</name>
<dbReference type="PANTHER" id="PTHR43852">
    <property type="entry name" value="NUCLEOTIDYLTRANSFERASE"/>
    <property type="match status" value="1"/>
</dbReference>
<accession>A0A1F8BLU1</accession>
<evidence type="ECO:0000313" key="3">
    <source>
        <dbReference type="Proteomes" id="UP000177082"/>
    </source>
</evidence>
<dbReference type="PANTHER" id="PTHR43852:SF3">
    <property type="entry name" value="NUCLEOTIDYLTRANSFERASE"/>
    <property type="match status" value="1"/>
</dbReference>
<gene>
    <name evidence="2" type="ORF">A2961_00285</name>
</gene>
<dbReference type="InterPro" id="IPR041633">
    <property type="entry name" value="Polbeta"/>
</dbReference>
<organism evidence="2 3">
    <name type="scientific">Candidatus Woesebacteria bacterium RIFCSPLOWO2_01_FULL_39_21</name>
    <dbReference type="NCBI Taxonomy" id="1802519"/>
    <lineage>
        <taxon>Bacteria</taxon>
        <taxon>Candidatus Woeseibacteriota</taxon>
    </lineage>
</organism>
<dbReference type="AlphaFoldDB" id="A0A1F8BLU1"/>
<feature type="domain" description="Polymerase beta nucleotidyltransferase" evidence="1">
    <location>
        <begin position="11"/>
        <end position="100"/>
    </location>
</feature>
<dbReference type="Gene3D" id="3.30.460.10">
    <property type="entry name" value="Beta Polymerase, domain 2"/>
    <property type="match status" value="1"/>
</dbReference>
<sequence length="141" mass="16067">MKLKFHPQVMNKVNSFLAKEPDVVASYIFGSYSKGKGTPKSDVDMGVLCFDKSKLNQMGISLEFDKIIKSPKIDLIICDLSSDPLLLSQIINGNVFYQKSVSERSLLETRILKLIEDDGFLRKIKDYYLNKSFEEGIYADR</sequence>
<dbReference type="SUPFAM" id="SSF81301">
    <property type="entry name" value="Nucleotidyltransferase"/>
    <property type="match status" value="1"/>
</dbReference>
<dbReference type="InterPro" id="IPR043519">
    <property type="entry name" value="NT_sf"/>
</dbReference>
<dbReference type="CDD" id="cd05403">
    <property type="entry name" value="NT_KNTase_like"/>
    <property type="match status" value="1"/>
</dbReference>
<dbReference type="EMBL" id="MGHF01000007">
    <property type="protein sequence ID" value="OGM64315.1"/>
    <property type="molecule type" value="Genomic_DNA"/>
</dbReference>